<reference evidence="3" key="2">
    <citation type="journal article" date="2023" name="IMA Fungus">
        <title>Comparative genomic study of the Penicillium genus elucidates a diverse pangenome and 15 lateral gene transfer events.</title>
        <authorList>
            <person name="Petersen C."/>
            <person name="Sorensen T."/>
            <person name="Nielsen M.R."/>
            <person name="Sondergaard T.E."/>
            <person name="Sorensen J.L."/>
            <person name="Fitzpatrick D.A."/>
            <person name="Frisvad J.C."/>
            <person name="Nielsen K.L."/>
        </authorList>
    </citation>
    <scope>NUCLEOTIDE SEQUENCE</scope>
    <source>
        <strain evidence="3">IBT 3081</strain>
    </source>
</reference>
<dbReference type="InterPro" id="IPR050931">
    <property type="entry name" value="Mito_Protein_Transport_Metaxin"/>
</dbReference>
<evidence type="ECO:0000313" key="4">
    <source>
        <dbReference type="Proteomes" id="UP001147752"/>
    </source>
</evidence>
<comment type="caution">
    <text evidence="3">The sequence shown here is derived from an EMBL/GenBank/DDBJ whole genome shotgun (WGS) entry which is preliminary data.</text>
</comment>
<keyword evidence="4" id="KW-1185">Reference proteome</keyword>
<organism evidence="3 4">
    <name type="scientific">Penicillium concentricum</name>
    <dbReference type="NCBI Taxonomy" id="293559"/>
    <lineage>
        <taxon>Eukaryota</taxon>
        <taxon>Fungi</taxon>
        <taxon>Dikarya</taxon>
        <taxon>Ascomycota</taxon>
        <taxon>Pezizomycotina</taxon>
        <taxon>Eurotiomycetes</taxon>
        <taxon>Eurotiomycetidae</taxon>
        <taxon>Eurotiales</taxon>
        <taxon>Aspergillaceae</taxon>
        <taxon>Penicillium</taxon>
    </lineage>
</organism>
<gene>
    <name evidence="3" type="ORF">N7517_000879</name>
</gene>
<dbReference type="InterPro" id="IPR040079">
    <property type="entry name" value="Glutathione_S-Trfase"/>
</dbReference>
<dbReference type="SFLD" id="SFLDG01180">
    <property type="entry name" value="SUF1"/>
    <property type="match status" value="1"/>
</dbReference>
<dbReference type="SFLD" id="SFLDG01200">
    <property type="entry name" value="SUF1.1"/>
    <property type="match status" value="1"/>
</dbReference>
<dbReference type="SFLD" id="SFLDS00019">
    <property type="entry name" value="Glutathione_Transferase_(cytos"/>
    <property type="match status" value="1"/>
</dbReference>
<dbReference type="InterPro" id="IPR026928">
    <property type="entry name" value="FAX/IsoI-like"/>
</dbReference>
<dbReference type="PANTHER" id="PTHR12289">
    <property type="entry name" value="METAXIN RELATED"/>
    <property type="match status" value="1"/>
</dbReference>
<proteinExistence type="inferred from homology"/>
<evidence type="ECO:0000313" key="3">
    <source>
        <dbReference type="EMBL" id="KAJ5382968.1"/>
    </source>
</evidence>
<dbReference type="SUPFAM" id="SSF52833">
    <property type="entry name" value="Thioredoxin-like"/>
    <property type="match status" value="1"/>
</dbReference>
<dbReference type="Pfam" id="PF17172">
    <property type="entry name" value="GST_N_4"/>
    <property type="match status" value="1"/>
</dbReference>
<dbReference type="RefSeq" id="XP_056582744.1">
    <property type="nucleotide sequence ID" value="XM_056718609.1"/>
</dbReference>
<accession>A0A9W9SQT9</accession>
<feature type="domain" description="Thioredoxin-like fold" evidence="2">
    <location>
        <begin position="27"/>
        <end position="126"/>
    </location>
</feature>
<dbReference type="AlphaFoldDB" id="A0A9W9SQT9"/>
<protein>
    <recommendedName>
        <fullName evidence="2">Thioredoxin-like fold domain-containing protein</fullName>
    </recommendedName>
</protein>
<evidence type="ECO:0000256" key="1">
    <source>
        <dbReference type="ARBA" id="ARBA00006475"/>
    </source>
</evidence>
<dbReference type="OrthoDB" id="5809458at2759"/>
<reference evidence="3" key="1">
    <citation type="submission" date="2022-12" db="EMBL/GenBank/DDBJ databases">
        <authorList>
            <person name="Petersen C."/>
        </authorList>
    </citation>
    <scope>NUCLEOTIDE SEQUENCE</scope>
    <source>
        <strain evidence="3">IBT 3081</strain>
    </source>
</reference>
<dbReference type="GO" id="GO:0005737">
    <property type="term" value="C:cytoplasm"/>
    <property type="evidence" value="ECO:0007669"/>
    <property type="project" value="TreeGrafter"/>
</dbReference>
<dbReference type="PANTHER" id="PTHR12289:SF41">
    <property type="entry name" value="FAILED AXON CONNECTIONS-RELATED"/>
    <property type="match status" value="1"/>
</dbReference>
<dbReference type="InterPro" id="IPR012336">
    <property type="entry name" value="Thioredoxin-like_fold"/>
</dbReference>
<dbReference type="EMBL" id="JAPZBT010000001">
    <property type="protein sequence ID" value="KAJ5382968.1"/>
    <property type="molecule type" value="Genomic_DNA"/>
</dbReference>
<name>A0A9W9SQT9_9EURO</name>
<dbReference type="GeneID" id="81457792"/>
<dbReference type="InterPro" id="IPR036249">
    <property type="entry name" value="Thioredoxin-like_sf"/>
</dbReference>
<evidence type="ECO:0000259" key="2">
    <source>
        <dbReference type="Pfam" id="PF17172"/>
    </source>
</evidence>
<sequence length="260" mass="29225">MATSLKPAPTITVFRGFPEKGCYTWSPFVTKLEARLRFGNINYSIEAGSPPKGPRGKVPYIKLEDDGQSQSMSDSTLIAKLFIASGYLEDLNHRLSPVEKAQDLSLKALLEDKLYFYQGYERWVVNYYAMRSKILASVPWPVQVIVGNIIYNKNVRNQQGQGTGSFSGEEIAIFRQEIWESVNGLLSAAHAQHQDREGPFWVWGGDAPTEADTVVFGFVVSGLVCGAAPETKEIVNSYPALVKYARKIHEKYFPDYQLWE</sequence>
<comment type="similarity">
    <text evidence="1">Belongs to the FAX family.</text>
</comment>
<dbReference type="Proteomes" id="UP001147752">
    <property type="component" value="Unassembled WGS sequence"/>
</dbReference>